<proteinExistence type="predicted"/>
<sequence length="173" mass="19345">MGVQEKDGELRLLHHELQQEREQGARTQQSSKDLLERSQVELVKLTEALLDGAAPQAVALPPALPEGGRRMEERANRKFYSVLKKVVDKNQAVTAGDMGGQHELAWQQRAEALQRELEQQTELYEAVLHELQQAHLARLQAEVERLQCALQASQATAQHSHQQVGVLQHQAAG</sequence>
<evidence type="ECO:0000313" key="2">
    <source>
        <dbReference type="EMBL" id="GFH27804.1"/>
    </source>
</evidence>
<protein>
    <submittedName>
        <fullName evidence="2">Uncharacterized protein</fullName>
    </submittedName>
</protein>
<name>A0A6A0A5T9_HAELA</name>
<evidence type="ECO:0000313" key="3">
    <source>
        <dbReference type="Proteomes" id="UP000485058"/>
    </source>
</evidence>
<evidence type="ECO:0000256" key="1">
    <source>
        <dbReference type="SAM" id="Coils"/>
    </source>
</evidence>
<comment type="caution">
    <text evidence="2">The sequence shown here is derived from an EMBL/GenBank/DDBJ whole genome shotgun (WGS) entry which is preliminary data.</text>
</comment>
<reference evidence="2 3" key="1">
    <citation type="submission" date="2020-02" db="EMBL/GenBank/DDBJ databases">
        <title>Draft genome sequence of Haematococcus lacustris strain NIES-144.</title>
        <authorList>
            <person name="Morimoto D."/>
            <person name="Nakagawa S."/>
            <person name="Yoshida T."/>
            <person name="Sawayama S."/>
        </authorList>
    </citation>
    <scope>NUCLEOTIDE SEQUENCE [LARGE SCALE GENOMIC DNA]</scope>
    <source>
        <strain evidence="2 3">NIES-144</strain>
    </source>
</reference>
<dbReference type="EMBL" id="BLLF01003625">
    <property type="protein sequence ID" value="GFH27804.1"/>
    <property type="molecule type" value="Genomic_DNA"/>
</dbReference>
<dbReference type="AlphaFoldDB" id="A0A6A0A5T9"/>
<gene>
    <name evidence="2" type="ORF">HaLaN_26184</name>
</gene>
<feature type="coiled-coil region" evidence="1">
    <location>
        <begin position="103"/>
        <end position="156"/>
    </location>
</feature>
<keyword evidence="1" id="KW-0175">Coiled coil</keyword>
<organism evidence="2 3">
    <name type="scientific">Haematococcus lacustris</name>
    <name type="common">Green alga</name>
    <name type="synonym">Haematococcus pluvialis</name>
    <dbReference type="NCBI Taxonomy" id="44745"/>
    <lineage>
        <taxon>Eukaryota</taxon>
        <taxon>Viridiplantae</taxon>
        <taxon>Chlorophyta</taxon>
        <taxon>core chlorophytes</taxon>
        <taxon>Chlorophyceae</taxon>
        <taxon>CS clade</taxon>
        <taxon>Chlamydomonadales</taxon>
        <taxon>Haematococcaceae</taxon>
        <taxon>Haematococcus</taxon>
    </lineage>
</organism>
<keyword evidence="3" id="KW-1185">Reference proteome</keyword>
<dbReference type="Proteomes" id="UP000485058">
    <property type="component" value="Unassembled WGS sequence"/>
</dbReference>
<accession>A0A6A0A5T9</accession>